<keyword evidence="5" id="KW-0732">Signal</keyword>
<comment type="similarity">
    <text evidence="4">Belongs to the peptidase S8 family.</text>
</comment>
<organism evidence="7 8">
    <name type="scientific">Novosphingobium cyanobacteriorum</name>
    <dbReference type="NCBI Taxonomy" id="3024215"/>
    <lineage>
        <taxon>Bacteria</taxon>
        <taxon>Pseudomonadati</taxon>
        <taxon>Pseudomonadota</taxon>
        <taxon>Alphaproteobacteria</taxon>
        <taxon>Sphingomonadales</taxon>
        <taxon>Sphingomonadaceae</taxon>
        <taxon>Novosphingobium</taxon>
    </lineage>
</organism>
<gene>
    <name evidence="7" type="ORF">POM99_02100</name>
</gene>
<feature type="active site" description="Charge relay system" evidence="4">
    <location>
        <position position="357"/>
    </location>
</feature>
<evidence type="ECO:0000313" key="7">
    <source>
        <dbReference type="EMBL" id="MDF8331982.1"/>
    </source>
</evidence>
<sequence>MMYRHLALAGLAVALAAVPSSAQVGVPAVRDALGSTTGAVRGVLNPALDDLAQLPDRAQDLARQRIERIDRLVRRQREAIELDPEGQPARKGVLLVMDPAPDLAQRLAGTGFRVAATESLGELGLSVAQVEVPEGLSLDTARKRLVQQVPGAQVTADNILFPQGTTLSGRNATSGSARTPFVAAPVGVIDSGAAGTLEEQKGFARGGPFPANHGSAIVSLLRGAGVRRVLVADVYGTDPAGGNALAIARAFDWLVGRKVRVIGISLVGPPNPVLQRAVAGAQKQGVTIIAPVGNDGPAAPPAYPASFNGVLAVTGVDARNRVLIEAGRALHLDYAAPGADILASDAKGQRRRLRGTSFAVPLVAARAAAAQGSVVSALDREAVDLGPKGPDSRYGRGLICAVCLTP</sequence>
<comment type="caution">
    <text evidence="7">The sequence shown here is derived from an EMBL/GenBank/DDBJ whole genome shotgun (WGS) entry which is preliminary data.</text>
</comment>
<reference evidence="7 8" key="1">
    <citation type="submission" date="2023-03" db="EMBL/GenBank/DDBJ databases">
        <title>Novosphingobium cyanobacteriorum sp. nov., isolated from a eutrophic reservoir during the Microcystis bloom period.</title>
        <authorList>
            <person name="Kang M."/>
            <person name="Le V."/>
            <person name="Ko S.-R."/>
            <person name="Lee S.-A."/>
            <person name="Ahn C.-Y."/>
        </authorList>
    </citation>
    <scope>NUCLEOTIDE SEQUENCE [LARGE SCALE GENOMIC DNA]</scope>
    <source>
        <strain evidence="7 8">HBC54</strain>
    </source>
</reference>
<feature type="chain" id="PRO_5045604480" evidence="5">
    <location>
        <begin position="23"/>
        <end position="406"/>
    </location>
</feature>
<proteinExistence type="inferred from homology"/>
<accession>A0ABT6CI13</accession>
<keyword evidence="1 4" id="KW-0645">Protease</keyword>
<dbReference type="PROSITE" id="PS00138">
    <property type="entry name" value="SUBTILASE_SER"/>
    <property type="match status" value="1"/>
</dbReference>
<dbReference type="PROSITE" id="PS51892">
    <property type="entry name" value="SUBTILASE"/>
    <property type="match status" value="1"/>
</dbReference>
<evidence type="ECO:0000259" key="6">
    <source>
        <dbReference type="Pfam" id="PF00082"/>
    </source>
</evidence>
<feature type="active site" description="Charge relay system" evidence="4">
    <location>
        <position position="213"/>
    </location>
</feature>
<keyword evidence="3 4" id="KW-0720">Serine protease</keyword>
<protein>
    <submittedName>
        <fullName evidence="7">S8 family serine peptidase</fullName>
    </submittedName>
</protein>
<dbReference type="CDD" id="cd05561">
    <property type="entry name" value="Peptidases_S8_4"/>
    <property type="match status" value="1"/>
</dbReference>
<dbReference type="EMBL" id="JAROCY010000002">
    <property type="protein sequence ID" value="MDF8331982.1"/>
    <property type="molecule type" value="Genomic_DNA"/>
</dbReference>
<feature type="domain" description="Peptidase S8/S53" evidence="6">
    <location>
        <begin position="229"/>
        <end position="371"/>
    </location>
</feature>
<feature type="active site" description="Charge relay system" evidence="4">
    <location>
        <position position="190"/>
    </location>
</feature>
<evidence type="ECO:0000256" key="5">
    <source>
        <dbReference type="SAM" id="SignalP"/>
    </source>
</evidence>
<dbReference type="SUPFAM" id="SSF52743">
    <property type="entry name" value="Subtilisin-like"/>
    <property type="match status" value="1"/>
</dbReference>
<feature type="signal peptide" evidence="5">
    <location>
        <begin position="1"/>
        <end position="22"/>
    </location>
</feature>
<keyword evidence="8" id="KW-1185">Reference proteome</keyword>
<evidence type="ECO:0000256" key="2">
    <source>
        <dbReference type="ARBA" id="ARBA00022801"/>
    </source>
</evidence>
<dbReference type="InterPro" id="IPR000209">
    <property type="entry name" value="Peptidase_S8/S53_dom"/>
</dbReference>
<evidence type="ECO:0000256" key="4">
    <source>
        <dbReference type="PROSITE-ProRule" id="PRU01240"/>
    </source>
</evidence>
<name>A0ABT6CI13_9SPHN</name>
<dbReference type="RefSeq" id="WP_277275136.1">
    <property type="nucleotide sequence ID" value="NZ_JAROCY010000002.1"/>
</dbReference>
<evidence type="ECO:0000256" key="3">
    <source>
        <dbReference type="ARBA" id="ARBA00022825"/>
    </source>
</evidence>
<dbReference type="InterPro" id="IPR023828">
    <property type="entry name" value="Peptidase_S8_Ser-AS"/>
</dbReference>
<keyword evidence="2 4" id="KW-0378">Hydrolase</keyword>
<evidence type="ECO:0000256" key="1">
    <source>
        <dbReference type="ARBA" id="ARBA00022670"/>
    </source>
</evidence>
<evidence type="ECO:0000313" key="8">
    <source>
        <dbReference type="Proteomes" id="UP001222770"/>
    </source>
</evidence>
<dbReference type="Pfam" id="PF00082">
    <property type="entry name" value="Peptidase_S8"/>
    <property type="match status" value="1"/>
</dbReference>
<dbReference type="Gene3D" id="3.40.50.200">
    <property type="entry name" value="Peptidase S8/S53 domain"/>
    <property type="match status" value="1"/>
</dbReference>
<dbReference type="Proteomes" id="UP001222770">
    <property type="component" value="Unassembled WGS sequence"/>
</dbReference>
<dbReference type="InterPro" id="IPR036852">
    <property type="entry name" value="Peptidase_S8/S53_dom_sf"/>
</dbReference>